<organism evidence="1 2">
    <name type="scientific">Candidatus Jorgensenbacteria bacterium GW2011_GWB1_50_10</name>
    <dbReference type="NCBI Taxonomy" id="1618665"/>
    <lineage>
        <taxon>Bacteria</taxon>
        <taxon>Candidatus Joergenseniibacteriota</taxon>
    </lineage>
</organism>
<protein>
    <submittedName>
        <fullName evidence="1">Addiction module toxin, RelE/StbE family</fullName>
    </submittedName>
</protein>
<evidence type="ECO:0000313" key="2">
    <source>
        <dbReference type="Proteomes" id="UP000034224"/>
    </source>
</evidence>
<dbReference type="Proteomes" id="UP000034224">
    <property type="component" value="Unassembled WGS sequence"/>
</dbReference>
<dbReference type="SUPFAM" id="SSF143011">
    <property type="entry name" value="RelE-like"/>
    <property type="match status" value="1"/>
</dbReference>
<dbReference type="AlphaFoldDB" id="A0A0G1W892"/>
<dbReference type="EMBL" id="LCQK01000002">
    <property type="protein sequence ID" value="KKW14991.1"/>
    <property type="molecule type" value="Genomic_DNA"/>
</dbReference>
<name>A0A0G1W892_9BACT</name>
<comment type="caution">
    <text evidence="1">The sequence shown here is derived from an EMBL/GenBank/DDBJ whole genome shotgun (WGS) entry which is preliminary data.</text>
</comment>
<proteinExistence type="predicted"/>
<gene>
    <name evidence="1" type="ORF">UY55_C0002G0047</name>
</gene>
<reference evidence="1 2" key="1">
    <citation type="journal article" date="2015" name="Nature">
        <title>rRNA introns, odd ribosomes, and small enigmatic genomes across a large radiation of phyla.</title>
        <authorList>
            <person name="Brown C.T."/>
            <person name="Hug L.A."/>
            <person name="Thomas B.C."/>
            <person name="Sharon I."/>
            <person name="Castelle C.J."/>
            <person name="Singh A."/>
            <person name="Wilkins M.J."/>
            <person name="Williams K.H."/>
            <person name="Banfield J.F."/>
        </authorList>
    </citation>
    <scope>NUCLEOTIDE SEQUENCE [LARGE SCALE GENOMIC DNA]</scope>
</reference>
<evidence type="ECO:0000313" key="1">
    <source>
        <dbReference type="EMBL" id="KKW14991.1"/>
    </source>
</evidence>
<dbReference type="STRING" id="1618665.UY55_C0002G0047"/>
<dbReference type="Gene3D" id="3.30.2310.20">
    <property type="entry name" value="RelE-like"/>
    <property type="match status" value="1"/>
</dbReference>
<sequence>MPALRKLLSKFDKAERKIIEALIEKVISLNWRGLDVKKLKGYQNIFRVRKGKIRIIFSRNGKNISILSVERRREDTYRL</sequence>
<dbReference type="InterPro" id="IPR035093">
    <property type="entry name" value="RelE/ParE_toxin_dom_sf"/>
</dbReference>
<accession>A0A0G1W892</accession>